<comment type="caution">
    <text evidence="1">The sequence shown here is derived from an EMBL/GenBank/DDBJ whole genome shotgun (WGS) entry which is preliminary data.</text>
</comment>
<dbReference type="GeneID" id="64633674"/>
<protein>
    <submittedName>
        <fullName evidence="1">Uncharacterized protein</fullName>
    </submittedName>
</protein>
<proteinExistence type="predicted"/>
<dbReference type="RefSeq" id="XP_041196061.1">
    <property type="nucleotide sequence ID" value="XM_041339658.1"/>
</dbReference>
<reference evidence="1" key="1">
    <citation type="journal article" date="2020" name="New Phytol.">
        <title>Comparative genomics reveals dynamic genome evolution in host specialist ectomycorrhizal fungi.</title>
        <authorList>
            <person name="Lofgren L.A."/>
            <person name="Nguyen N.H."/>
            <person name="Vilgalys R."/>
            <person name="Ruytinx J."/>
            <person name="Liao H.L."/>
            <person name="Branco S."/>
            <person name="Kuo A."/>
            <person name="LaButti K."/>
            <person name="Lipzen A."/>
            <person name="Andreopoulos W."/>
            <person name="Pangilinan J."/>
            <person name="Riley R."/>
            <person name="Hundley H."/>
            <person name="Na H."/>
            <person name="Barry K."/>
            <person name="Grigoriev I.V."/>
            <person name="Stajich J.E."/>
            <person name="Kennedy P.G."/>
        </authorList>
    </citation>
    <scope>NUCLEOTIDE SEQUENCE</scope>
    <source>
        <strain evidence="1">MN1</strain>
    </source>
</reference>
<accession>A0A9P7JGM9</accession>
<dbReference type="AlphaFoldDB" id="A0A9P7JGM9"/>
<dbReference type="EMBL" id="JABBWG010000007">
    <property type="protein sequence ID" value="KAG1820994.1"/>
    <property type="molecule type" value="Genomic_DNA"/>
</dbReference>
<sequence length="103" mass="11494">MSLCLVGNWWMVPSPLADQGAWCILEQFLTTNMTYPQMEETFSSYLGDQYVADDWKDARNALFSGNGDDSIALTNLYALKARHMPLPSSSSRMNGHLSSTPVQ</sequence>
<name>A0A9P7JGM9_9AGAM</name>
<dbReference type="Proteomes" id="UP000807769">
    <property type="component" value="Unassembled WGS sequence"/>
</dbReference>
<organism evidence="1 2">
    <name type="scientific">Suillus subaureus</name>
    <dbReference type="NCBI Taxonomy" id="48587"/>
    <lineage>
        <taxon>Eukaryota</taxon>
        <taxon>Fungi</taxon>
        <taxon>Dikarya</taxon>
        <taxon>Basidiomycota</taxon>
        <taxon>Agaricomycotina</taxon>
        <taxon>Agaricomycetes</taxon>
        <taxon>Agaricomycetidae</taxon>
        <taxon>Boletales</taxon>
        <taxon>Suillineae</taxon>
        <taxon>Suillaceae</taxon>
        <taxon>Suillus</taxon>
    </lineage>
</organism>
<evidence type="ECO:0000313" key="2">
    <source>
        <dbReference type="Proteomes" id="UP000807769"/>
    </source>
</evidence>
<gene>
    <name evidence="1" type="ORF">BJ212DRAFT_1478095</name>
</gene>
<evidence type="ECO:0000313" key="1">
    <source>
        <dbReference type="EMBL" id="KAG1820994.1"/>
    </source>
</evidence>
<keyword evidence="2" id="KW-1185">Reference proteome</keyword>
<dbReference type="OrthoDB" id="2691365at2759"/>